<gene>
    <name evidence="1" type="ORF">FHX48_000350</name>
</gene>
<dbReference type="Proteomes" id="UP000526083">
    <property type="component" value="Unassembled WGS sequence"/>
</dbReference>
<proteinExistence type="predicted"/>
<dbReference type="GO" id="GO:0016740">
    <property type="term" value="F:transferase activity"/>
    <property type="evidence" value="ECO:0007669"/>
    <property type="project" value="UniProtKB-KW"/>
</dbReference>
<accession>A0A7W3JM12</accession>
<keyword evidence="2" id="KW-1185">Reference proteome</keyword>
<comment type="caution">
    <text evidence="1">The sequence shown here is derived from an EMBL/GenBank/DDBJ whole genome shotgun (WGS) entry which is preliminary data.</text>
</comment>
<dbReference type="RefSeq" id="WP_182486471.1">
    <property type="nucleotide sequence ID" value="NZ_JAAOZB010000001.1"/>
</dbReference>
<organism evidence="1 2">
    <name type="scientific">Microbacterium halimionae</name>
    <dbReference type="NCBI Taxonomy" id="1526413"/>
    <lineage>
        <taxon>Bacteria</taxon>
        <taxon>Bacillati</taxon>
        <taxon>Actinomycetota</taxon>
        <taxon>Actinomycetes</taxon>
        <taxon>Micrococcales</taxon>
        <taxon>Microbacteriaceae</taxon>
        <taxon>Microbacterium</taxon>
    </lineage>
</organism>
<dbReference type="EMBL" id="JACGWY010000001">
    <property type="protein sequence ID" value="MBA8815298.1"/>
    <property type="molecule type" value="Genomic_DNA"/>
</dbReference>
<evidence type="ECO:0000313" key="1">
    <source>
        <dbReference type="EMBL" id="MBA8815298.1"/>
    </source>
</evidence>
<protein>
    <submittedName>
        <fullName evidence="1">4'-phosphopantetheinyl transferase</fullName>
        <ecNumber evidence="1">2.7.8.-</ecNumber>
    </submittedName>
</protein>
<dbReference type="EC" id="2.7.8.-" evidence="1"/>
<dbReference type="AlphaFoldDB" id="A0A7W3JM12"/>
<name>A0A7W3JM12_9MICO</name>
<reference evidence="1 2" key="1">
    <citation type="submission" date="2020-07" db="EMBL/GenBank/DDBJ databases">
        <title>Sequencing the genomes of 1000 actinobacteria strains.</title>
        <authorList>
            <person name="Klenk H.-P."/>
        </authorList>
    </citation>
    <scope>NUCLEOTIDE SEQUENCE [LARGE SCALE GENOMIC DNA]</scope>
    <source>
        <strain evidence="1 2">DSM 27576</strain>
    </source>
</reference>
<evidence type="ECO:0000313" key="2">
    <source>
        <dbReference type="Proteomes" id="UP000526083"/>
    </source>
</evidence>
<keyword evidence="1" id="KW-0808">Transferase</keyword>
<sequence length="192" mass="21541">METVLLDTPSGIDARLAWDPRVSEHDRRRLLSRELVSDRLGIDAKAVRVEREAPTVFGHHTQLFAELDGAELPLQIRTTSFRAATIVAVADPGITLGIDLRDTHLDKLEAQEMHRHSHLWDGSSEADFLRHWVHVKAVIAADGRGTRIRPEAVRLDMGLNRGWIPDRPARYNVADVSRNGFLITIAYSHPAP</sequence>